<evidence type="ECO:0008006" key="4">
    <source>
        <dbReference type="Google" id="ProtNLM"/>
    </source>
</evidence>
<sequence length="560" mass="63226">MRLPRLALAALPLLGSAQSASFPSSSDRSPLSLAQYEQEVFDVAMQLNDWAWESSTGWVQADDDKGHTSTRFTVWYAVGLLHRNEKDDLSNAIWAIENVISLQYVDTKSNNTPWYWDYKLASDIPDPNPDTFPAEIYESYDPNWTYFIGIQFIQIIEEFSHLLPASLLSSMEESTYRAARHLMARVGYDGDNLVTAYSNPAIGRALIVSWVGERRGDANLTRAGERYGRDVWELFTAGGHDTLGEYNAPTYYGDDVLGLLQWVRHAPSNSSLPEWGRYILHHLWEDIAQHYNHNLKNMVGPYDRVYHRNMLIDHNIITVFFWILLGRPQSPVAPVGMSSSMYDLRQGAAFALVGQTLKEVLEESTIRKLVQRLGGGEGDRVFERRVRVSLDNGTERVNSVWMNENVMAGGQQVAEEFNRGPQFTPLILHWKSGTTSLAERPYVSFFQLYATASTINATVTPWHVSVSYPNRTEGQEGTGVFQYLIGDIPAPFWKEGNNMNGFNNLPCLNVSISSTGLNGTIEYGKYGDFSIQSNNLWSVSYYVDPSAETPNMDFDLSYTC</sequence>
<evidence type="ECO:0000313" key="2">
    <source>
        <dbReference type="EMBL" id="ODN72746.1"/>
    </source>
</evidence>
<comment type="caution">
    <text evidence="2">The sequence shown here is derived from an EMBL/GenBank/DDBJ whole genome shotgun (WGS) entry which is preliminary data.</text>
</comment>
<name>A0A1E3HAF7_9TREE</name>
<proteinExistence type="predicted"/>
<dbReference type="PANTHER" id="PTHR40616:SF1">
    <property type="entry name" value="LINALOOL DEHYDRATASE_ISOMERASE DOMAIN-CONTAINING PROTEIN"/>
    <property type="match status" value="1"/>
</dbReference>
<dbReference type="OrthoDB" id="2580323at2759"/>
<dbReference type="GeneID" id="30159492"/>
<dbReference type="AlphaFoldDB" id="A0A1E3HAF7"/>
<accession>A0A1E3HAF7</accession>
<feature type="chain" id="PRO_5009129022" description="Linalool dehydratase/isomerase domain-containing protein" evidence="1">
    <location>
        <begin position="20"/>
        <end position="560"/>
    </location>
</feature>
<dbReference type="Proteomes" id="UP000094065">
    <property type="component" value="Unassembled WGS sequence"/>
</dbReference>
<dbReference type="EMBL" id="AWGJ01000014">
    <property type="protein sequence ID" value="ODN72746.1"/>
    <property type="molecule type" value="Genomic_DNA"/>
</dbReference>
<dbReference type="PANTHER" id="PTHR40616">
    <property type="entry name" value="LINALOOL DEHYDRATASE_ISOMERASE DOMAIN-CONTAINING PROTEIN"/>
    <property type="match status" value="1"/>
</dbReference>
<evidence type="ECO:0000313" key="3">
    <source>
        <dbReference type="Proteomes" id="UP000094065"/>
    </source>
</evidence>
<reference evidence="2 3" key="1">
    <citation type="submission" date="2016-06" db="EMBL/GenBank/DDBJ databases">
        <title>Evolution of pathogenesis and genome organization in the Tremellales.</title>
        <authorList>
            <person name="Cuomo C."/>
            <person name="Litvintseva A."/>
            <person name="Heitman J."/>
            <person name="Chen Y."/>
            <person name="Sun S."/>
            <person name="Springer D."/>
            <person name="Dromer F."/>
            <person name="Young S."/>
            <person name="Zeng Q."/>
            <person name="Chapman S."/>
            <person name="Gujja S."/>
            <person name="Saif S."/>
            <person name="Birren B."/>
        </authorList>
    </citation>
    <scope>NUCLEOTIDE SEQUENCE [LARGE SCALE GENOMIC DNA]</scope>
    <source>
        <strain evidence="2 3">CBS 6039</strain>
    </source>
</reference>
<organism evidence="2 3">
    <name type="scientific">Cryptococcus amylolentus CBS 6039</name>
    <dbReference type="NCBI Taxonomy" id="1295533"/>
    <lineage>
        <taxon>Eukaryota</taxon>
        <taxon>Fungi</taxon>
        <taxon>Dikarya</taxon>
        <taxon>Basidiomycota</taxon>
        <taxon>Agaricomycotina</taxon>
        <taxon>Tremellomycetes</taxon>
        <taxon>Tremellales</taxon>
        <taxon>Cryptococcaceae</taxon>
        <taxon>Cryptococcus</taxon>
    </lineage>
</organism>
<feature type="signal peptide" evidence="1">
    <location>
        <begin position="1"/>
        <end position="19"/>
    </location>
</feature>
<gene>
    <name evidence="2" type="ORF">L202_08183</name>
</gene>
<evidence type="ECO:0000256" key="1">
    <source>
        <dbReference type="SAM" id="SignalP"/>
    </source>
</evidence>
<keyword evidence="3" id="KW-1185">Reference proteome</keyword>
<dbReference type="RefSeq" id="XP_018988687.1">
    <property type="nucleotide sequence ID" value="XM_019143024.1"/>
</dbReference>
<protein>
    <recommendedName>
        <fullName evidence="4">Linalool dehydratase/isomerase domain-containing protein</fullName>
    </recommendedName>
</protein>
<keyword evidence="1" id="KW-0732">Signal</keyword>